<protein>
    <submittedName>
        <fullName evidence="1">Putative ABC transport system substrate-binding protein</fullName>
    </submittedName>
</protein>
<organism evidence="1 2">
    <name type="scientific">Enhydrobacter aerosaccus</name>
    <dbReference type="NCBI Taxonomy" id="225324"/>
    <lineage>
        <taxon>Bacteria</taxon>
        <taxon>Pseudomonadati</taxon>
        <taxon>Pseudomonadota</taxon>
        <taxon>Alphaproteobacteria</taxon>
        <taxon>Hyphomicrobiales</taxon>
        <taxon>Enhydrobacter</taxon>
    </lineage>
</organism>
<accession>A0A1T4S848</accession>
<dbReference type="STRING" id="225324.SAMN02745126_04410"/>
<dbReference type="Proteomes" id="UP000190092">
    <property type="component" value="Unassembled WGS sequence"/>
</dbReference>
<dbReference type="InterPro" id="IPR007487">
    <property type="entry name" value="ABC_transpt-TYRBP-like"/>
</dbReference>
<dbReference type="Gene3D" id="3.40.50.2300">
    <property type="match status" value="2"/>
</dbReference>
<dbReference type="RefSeq" id="WP_170921066.1">
    <property type="nucleotide sequence ID" value="NZ_FUWJ01000007.1"/>
</dbReference>
<evidence type="ECO:0000313" key="2">
    <source>
        <dbReference type="Proteomes" id="UP000190092"/>
    </source>
</evidence>
<dbReference type="EMBL" id="FUWJ01000007">
    <property type="protein sequence ID" value="SKA24500.1"/>
    <property type="molecule type" value="Genomic_DNA"/>
</dbReference>
<dbReference type="PANTHER" id="PTHR35271">
    <property type="entry name" value="ABC TRANSPORTER, SUBSTRATE-BINDING LIPOPROTEIN-RELATED"/>
    <property type="match status" value="1"/>
</dbReference>
<sequence>MKRRAFTGLLASAVAWPSARRAQARKAGLKVGYVIPATKTTAATAAFTDGMRSVSPELRDVEDVLRYTGGDPARIVPTIKDLIESKVTLLVPPGPALLRAAKGIAGTLPIVTYDFETDPVAEGFAQSIAHPGGNVTGIFLDMPTFSGKWMELLVECVPRLSRVALIWDPSTGRIQIDSLTAIATQLGLQFDVLEVRERADFTGAFAGARDRGANAAILLSSPLAYNNLSETAELSLRHRLPTITLFSQFARAGGMLSYGPNLVGAARQAGVLAGKVLMGAAPGNVPIERPTRFELLVNMRTAETFGIKIPAQLQARADEVIE</sequence>
<name>A0A1T4S848_9HYPH</name>
<dbReference type="AlphaFoldDB" id="A0A1T4S848"/>
<reference evidence="2" key="1">
    <citation type="submission" date="2017-02" db="EMBL/GenBank/DDBJ databases">
        <authorList>
            <person name="Varghese N."/>
            <person name="Submissions S."/>
        </authorList>
    </citation>
    <scope>NUCLEOTIDE SEQUENCE [LARGE SCALE GENOMIC DNA]</scope>
    <source>
        <strain evidence="2">ATCC 27094</strain>
    </source>
</reference>
<keyword evidence="2" id="KW-1185">Reference proteome</keyword>
<dbReference type="CDD" id="cd06325">
    <property type="entry name" value="PBP1_ABC_unchar_transporter"/>
    <property type="match status" value="1"/>
</dbReference>
<evidence type="ECO:0000313" key="1">
    <source>
        <dbReference type="EMBL" id="SKA24500.1"/>
    </source>
</evidence>
<gene>
    <name evidence="1" type="ORF">SAMN02745126_04410</name>
</gene>
<proteinExistence type="predicted"/>
<dbReference type="Pfam" id="PF04392">
    <property type="entry name" value="ABC_sub_bind"/>
    <property type="match status" value="1"/>
</dbReference>
<dbReference type="PANTHER" id="PTHR35271:SF1">
    <property type="entry name" value="ABC TRANSPORTER, SUBSTRATE-BINDING LIPOPROTEIN"/>
    <property type="match status" value="1"/>
</dbReference>